<comment type="caution">
    <text evidence="1">The sequence shown here is derived from an EMBL/GenBank/DDBJ whole genome shotgun (WGS) entry which is preliminary data.</text>
</comment>
<dbReference type="EMBL" id="BAAAYX010000003">
    <property type="protein sequence ID" value="GAA3699779.1"/>
    <property type="molecule type" value="Genomic_DNA"/>
</dbReference>
<evidence type="ECO:0000313" key="2">
    <source>
        <dbReference type="Proteomes" id="UP001500051"/>
    </source>
</evidence>
<dbReference type="InterPro" id="IPR006748">
    <property type="entry name" value="NH2Glyco/OHUrea_AB-resist_kin"/>
</dbReference>
<dbReference type="InterPro" id="IPR011009">
    <property type="entry name" value="Kinase-like_dom_sf"/>
</dbReference>
<proteinExistence type="predicted"/>
<keyword evidence="2" id="KW-1185">Reference proteome</keyword>
<accession>A0ABP7D2E6</accession>
<dbReference type="Proteomes" id="UP001500051">
    <property type="component" value="Unassembled WGS sequence"/>
</dbReference>
<gene>
    <name evidence="1" type="ORF">GCM10022204_15520</name>
</gene>
<reference evidence="2" key="1">
    <citation type="journal article" date="2019" name="Int. J. Syst. Evol. Microbiol.">
        <title>The Global Catalogue of Microorganisms (GCM) 10K type strain sequencing project: providing services to taxonomists for standard genome sequencing and annotation.</title>
        <authorList>
            <consortium name="The Broad Institute Genomics Platform"/>
            <consortium name="The Broad Institute Genome Sequencing Center for Infectious Disease"/>
            <person name="Wu L."/>
            <person name="Ma J."/>
        </authorList>
    </citation>
    <scope>NUCLEOTIDE SEQUENCE [LARGE SCALE GENOMIC DNA]</scope>
    <source>
        <strain evidence="2">JCM 16548</strain>
    </source>
</reference>
<evidence type="ECO:0000313" key="1">
    <source>
        <dbReference type="EMBL" id="GAA3699779.1"/>
    </source>
</evidence>
<dbReference type="SUPFAM" id="SSF56112">
    <property type="entry name" value="Protein kinase-like (PK-like)"/>
    <property type="match status" value="1"/>
</dbReference>
<dbReference type="Pfam" id="PF04655">
    <property type="entry name" value="APH_6_hur"/>
    <property type="match status" value="1"/>
</dbReference>
<organism evidence="1 2">
    <name type="scientific">Microlunatus aurantiacus</name>
    <dbReference type="NCBI Taxonomy" id="446786"/>
    <lineage>
        <taxon>Bacteria</taxon>
        <taxon>Bacillati</taxon>
        <taxon>Actinomycetota</taxon>
        <taxon>Actinomycetes</taxon>
        <taxon>Propionibacteriales</taxon>
        <taxon>Propionibacteriaceae</taxon>
        <taxon>Microlunatus</taxon>
    </lineage>
</organism>
<sequence>MVDVPAALRARAEGRPSWDDWLARAPRLSDDLIHEWRLRVDGPTLSGNCAMVVPVRTDDGREAVLKLTWPHWEAETEHLALRAWQGDGAVELWRADPRRFALLLERASVDRDLHALGVLDACEVVAGLYRRLHVDPLPQTRRLSDLCREWLGRLPVLLDANLISRRFVSQAERLLRDFAGDPETDLALIHSDLHYFNVLAAEREPWLAIDPKPLAGDPGYEVGPLLGNRWDEIMAAASPRQALLDRLFTVVDVAGLDEDRVRDWVVVREVCNVLWTYEEHLREGAAIQHDWVTAATTIIKAVQR</sequence>
<dbReference type="RefSeq" id="WP_344811738.1">
    <property type="nucleotide sequence ID" value="NZ_BAAAYX010000003.1"/>
</dbReference>
<name>A0ABP7D2E6_9ACTN</name>
<protein>
    <submittedName>
        <fullName evidence="1">Streptomycin 6-kinase</fullName>
    </submittedName>
</protein>